<dbReference type="RefSeq" id="XP_004227775.1">
    <property type="nucleotide sequence ID" value="XM_004227727.1"/>
</dbReference>
<feature type="non-terminal residue" evidence="1">
    <location>
        <position position="105"/>
    </location>
</feature>
<reference evidence="1 2" key="1">
    <citation type="journal article" date="2012" name="Nat. Genet.">
        <title>Plasmodium cynomolgi genome sequences provide insight into Plasmodium vivax and the monkey malaria clade.</title>
        <authorList>
            <person name="Tachibana S."/>
            <person name="Sullivan S.A."/>
            <person name="Kawai S."/>
            <person name="Nakamura S."/>
            <person name="Kim H.R."/>
            <person name="Goto N."/>
            <person name="Arisue N."/>
            <person name="Palacpac N.M.Q."/>
            <person name="Honma H."/>
            <person name="Yagi M."/>
            <person name="Tougan T."/>
            <person name="Katakai Y."/>
            <person name="Kaneko O."/>
            <person name="Mita T."/>
            <person name="Kita K."/>
            <person name="Yasutomi Y."/>
            <person name="Sutton P.L."/>
            <person name="Shakhbatyan R."/>
            <person name="Horii T."/>
            <person name="Yasunaga T."/>
            <person name="Barnwell J.W."/>
            <person name="Escalante A.A."/>
            <person name="Carlton J.M."/>
            <person name="Tanabe K."/>
        </authorList>
    </citation>
    <scope>NUCLEOTIDE SEQUENCE [LARGE SCALE GENOMIC DNA]</scope>
    <source>
        <strain evidence="1 2">B</strain>
    </source>
</reference>
<keyword evidence="2" id="KW-1185">Reference proteome</keyword>
<evidence type="ECO:0000313" key="2">
    <source>
        <dbReference type="Proteomes" id="UP000006319"/>
    </source>
</evidence>
<proteinExistence type="predicted"/>
<dbReference type="Proteomes" id="UP000006319">
    <property type="component" value="Unassembled WGS sequence"/>
</dbReference>
<evidence type="ECO:0000313" key="1">
    <source>
        <dbReference type="EMBL" id="GAB69557.1"/>
    </source>
</evidence>
<dbReference type="KEGG" id="pcy:PCYB_003060"/>
<dbReference type="GeneID" id="14696099"/>
<evidence type="ECO:0008006" key="3">
    <source>
        <dbReference type="Google" id="ProtNLM"/>
    </source>
</evidence>
<protein>
    <recommendedName>
        <fullName evidence="3">CYIR protein</fullName>
    </recommendedName>
</protein>
<accession>K6VJI0</accession>
<name>K6VJI0_PLACD</name>
<gene>
    <name evidence="1" type="ORF">PCYB_003060</name>
</gene>
<organism evidence="1 2">
    <name type="scientific">Plasmodium cynomolgi (strain B)</name>
    <dbReference type="NCBI Taxonomy" id="1120755"/>
    <lineage>
        <taxon>Eukaryota</taxon>
        <taxon>Sar</taxon>
        <taxon>Alveolata</taxon>
        <taxon>Apicomplexa</taxon>
        <taxon>Aconoidasida</taxon>
        <taxon>Haemosporida</taxon>
        <taxon>Plasmodiidae</taxon>
        <taxon>Plasmodium</taxon>
        <taxon>Plasmodium (Plasmodium)</taxon>
    </lineage>
</organism>
<dbReference type="VEuPathDB" id="PlasmoDB:PCYB_003060"/>
<dbReference type="AlphaFoldDB" id="K6VJI0"/>
<dbReference type="EMBL" id="DF157323">
    <property type="protein sequence ID" value="GAB69557.1"/>
    <property type="molecule type" value="Genomic_DNA"/>
</dbReference>
<sequence length="105" mass="12165">MAESSGSISIAYISDSKTLDSNKCLEKYYDVLIDIEGRIEEFNKQECNGFKEWQNLCEHINSKENDLNECYNRQLLTVYLNNSDKIKSFKEDCAKGPKYPYNPSC</sequence>
<dbReference type="OrthoDB" id="389408at2759"/>
<dbReference type="PhylomeDB" id="K6VJI0"/>